<proteinExistence type="predicted"/>
<dbReference type="RefSeq" id="WP_009516097.1">
    <property type="nucleotide sequence ID" value="NZ_CCAE010000069.1"/>
</dbReference>
<dbReference type="SUPFAM" id="SSF159245">
    <property type="entry name" value="AttH-like"/>
    <property type="match status" value="1"/>
</dbReference>
<organism evidence="2 3">
    <name type="scientific">Hydrogenophaga intermedia</name>
    <dbReference type="NCBI Taxonomy" id="65786"/>
    <lineage>
        <taxon>Bacteria</taxon>
        <taxon>Pseudomonadati</taxon>
        <taxon>Pseudomonadota</taxon>
        <taxon>Betaproteobacteria</taxon>
        <taxon>Burkholderiales</taxon>
        <taxon>Comamonadaceae</taxon>
        <taxon>Hydrogenophaga</taxon>
    </lineage>
</organism>
<dbReference type="EMBL" id="CCAE010000069">
    <property type="protein sequence ID" value="CDN90201.1"/>
    <property type="molecule type" value="Genomic_DNA"/>
</dbReference>
<dbReference type="Proteomes" id="UP000028878">
    <property type="component" value="Unassembled WGS sequence"/>
</dbReference>
<gene>
    <name evidence="2" type="ORF">BN948_04643</name>
</gene>
<reference evidence="3" key="2">
    <citation type="submission" date="2014-11" db="EMBL/GenBank/DDBJ databases">
        <title>Draft genome sequence of Hydrogenophaga intermedia S1.</title>
        <authorList>
            <person name="Gan H.M."/>
            <person name="Chew T.H."/>
            <person name="Stolz A."/>
        </authorList>
    </citation>
    <scope>NUCLEOTIDE SEQUENCE [LARGE SCALE GENOMIC DNA]</scope>
    <source>
        <strain evidence="3">S1</strain>
    </source>
</reference>
<evidence type="ECO:0008006" key="4">
    <source>
        <dbReference type="Google" id="ProtNLM"/>
    </source>
</evidence>
<evidence type="ECO:0000313" key="3">
    <source>
        <dbReference type="Proteomes" id="UP000028878"/>
    </source>
</evidence>
<accession>A0A1L1Q033</accession>
<keyword evidence="3" id="KW-1185">Reference proteome</keyword>
<evidence type="ECO:0000313" key="2">
    <source>
        <dbReference type="EMBL" id="CDN90201.1"/>
    </source>
</evidence>
<feature type="region of interest" description="Disordered" evidence="1">
    <location>
        <begin position="1"/>
        <end position="23"/>
    </location>
</feature>
<sequence>MLTPQDDLPGHQTPGTFAQAGNGDPRFTERWWYTAHPIDGRPLLLDIGFGYYPNRGVMDAFAGVTVGRTQYNFRASRQLGTNPLEMAVGPLRLDISPAEGVHRLRLKDNASGLAFELQFEACLPAAQEKQSRRERDGVVEEDLARVTQFGRWRGWLQVNGERHALEPATWWGQRDRSWGVRSEMRTDWASPPMQTHKKFFWTWSMLQTESLGVCLFLKEREPGQPFYLSGAEFQRQADGRVVEREITGVEHELQWADDPLGQTLAGGELRLRFEHGAPRVLRLEPLPTRFYLKGGLYGGYDGWNHGDDKGAYAEGHDAWNLDDPLTRERARTLGDHVLRVHTDGESGIGISEYGVAAGYPKYPLPQKHPAL</sequence>
<reference evidence="3" key="1">
    <citation type="submission" date="2014-02" db="EMBL/GenBank/DDBJ databases">
        <authorList>
            <person name="Gan H."/>
        </authorList>
    </citation>
    <scope>NUCLEOTIDE SEQUENCE [LARGE SCALE GENOMIC DNA]</scope>
    <source>
        <strain evidence="3">S1</strain>
    </source>
</reference>
<dbReference type="AlphaFoldDB" id="A0A1L1Q033"/>
<evidence type="ECO:0000256" key="1">
    <source>
        <dbReference type="SAM" id="MobiDB-lite"/>
    </source>
</evidence>
<name>A0A1L1Q033_HYDIT</name>
<protein>
    <recommendedName>
        <fullName evidence="4">Hydroxyneurosporene synthase</fullName>
    </recommendedName>
</protein>